<organism evidence="6 7">
    <name type="scientific">Dentiradicibacter hellwigii</name>
    <dbReference type="NCBI Taxonomy" id="3149053"/>
    <lineage>
        <taxon>Bacteria</taxon>
        <taxon>Pseudomonadati</taxon>
        <taxon>Pseudomonadota</taxon>
        <taxon>Betaproteobacteria</taxon>
        <taxon>Rhodocyclales</taxon>
        <taxon>Rhodocyclaceae</taxon>
        <taxon>Dentiradicibacter</taxon>
    </lineage>
</organism>
<dbReference type="Proteomes" id="UP001574673">
    <property type="component" value="Unassembled WGS sequence"/>
</dbReference>
<dbReference type="Gene3D" id="1.10.10.10">
    <property type="entry name" value="Winged helix-like DNA-binding domain superfamily/Winged helix DNA-binding domain"/>
    <property type="match status" value="1"/>
</dbReference>
<sequence length="270" mass="29714">MAVNSEDCQVIMSAQQESKGSIQVIERMMSLLDALSENSEPATLKVLAQRTGLHPSTAHRILGVMCHTRLVRRHGNGAYTLGMRLLELGSIVKSRIEIGAIARPFMQALHKEIGEVINLAIRDRDEVVYVERTSGGQSLVRVVYLVGSRAPLHLTSLGKLFLAADTPEEVHAYAERTGLPGKTFYSLTHLEALENDLDKVRSTGIAYDVEEAEIGLRCIATPIFDSEGEIAAGLSISAPTDRQRYDWELELKRTADAISYAIGYRPRTPA</sequence>
<dbReference type="SMART" id="SM00346">
    <property type="entry name" value="HTH_ICLR"/>
    <property type="match status" value="1"/>
</dbReference>
<evidence type="ECO:0000256" key="2">
    <source>
        <dbReference type="ARBA" id="ARBA00023125"/>
    </source>
</evidence>
<dbReference type="Pfam" id="PF09339">
    <property type="entry name" value="HTH_IclR"/>
    <property type="match status" value="1"/>
</dbReference>
<dbReference type="Pfam" id="PF01614">
    <property type="entry name" value="IclR_C"/>
    <property type="match status" value="1"/>
</dbReference>
<evidence type="ECO:0000313" key="6">
    <source>
        <dbReference type="EMBL" id="MFA9950624.1"/>
    </source>
</evidence>
<dbReference type="InterPro" id="IPR036390">
    <property type="entry name" value="WH_DNA-bd_sf"/>
</dbReference>
<comment type="caution">
    <text evidence="6">The sequence shown here is derived from an EMBL/GenBank/DDBJ whole genome shotgun (WGS) entry which is preliminary data.</text>
</comment>
<dbReference type="InterPro" id="IPR014757">
    <property type="entry name" value="Tscrpt_reg_IclR_C"/>
</dbReference>
<dbReference type="PROSITE" id="PS51077">
    <property type="entry name" value="HTH_ICLR"/>
    <property type="match status" value="1"/>
</dbReference>
<dbReference type="SUPFAM" id="SSF46785">
    <property type="entry name" value="Winged helix' DNA-binding domain"/>
    <property type="match status" value="1"/>
</dbReference>
<evidence type="ECO:0000256" key="3">
    <source>
        <dbReference type="ARBA" id="ARBA00023163"/>
    </source>
</evidence>
<dbReference type="PROSITE" id="PS51078">
    <property type="entry name" value="ICLR_ED"/>
    <property type="match status" value="1"/>
</dbReference>
<proteinExistence type="predicted"/>
<dbReference type="Gene3D" id="3.30.450.40">
    <property type="match status" value="1"/>
</dbReference>
<dbReference type="PANTHER" id="PTHR30136:SF24">
    <property type="entry name" value="HTH-TYPE TRANSCRIPTIONAL REPRESSOR ALLR"/>
    <property type="match status" value="1"/>
</dbReference>
<dbReference type="InterPro" id="IPR005471">
    <property type="entry name" value="Tscrpt_reg_IclR_N"/>
</dbReference>
<evidence type="ECO:0000259" key="4">
    <source>
        <dbReference type="PROSITE" id="PS51077"/>
    </source>
</evidence>
<feature type="domain" description="IclR-ED" evidence="5">
    <location>
        <begin position="84"/>
        <end position="264"/>
    </location>
</feature>
<dbReference type="PANTHER" id="PTHR30136">
    <property type="entry name" value="HELIX-TURN-HELIX TRANSCRIPTIONAL REGULATOR, ICLR FAMILY"/>
    <property type="match status" value="1"/>
</dbReference>
<protein>
    <submittedName>
        <fullName evidence="6">IclR family transcriptional regulator</fullName>
    </submittedName>
</protein>
<dbReference type="EMBL" id="JBEUWX010000002">
    <property type="protein sequence ID" value="MFA9950624.1"/>
    <property type="molecule type" value="Genomic_DNA"/>
</dbReference>
<keyword evidence="2" id="KW-0238">DNA-binding</keyword>
<dbReference type="InterPro" id="IPR036388">
    <property type="entry name" value="WH-like_DNA-bd_sf"/>
</dbReference>
<keyword evidence="7" id="KW-1185">Reference proteome</keyword>
<keyword evidence="1" id="KW-0805">Transcription regulation</keyword>
<dbReference type="InterPro" id="IPR029016">
    <property type="entry name" value="GAF-like_dom_sf"/>
</dbReference>
<reference evidence="7" key="1">
    <citation type="submission" date="2024-06" db="EMBL/GenBank/DDBJ databases">
        <title>Radixoralia hellwigii gen. nov., sp nov., isolated from a root canal in the human oral cavity.</title>
        <authorList>
            <person name="Bartsch S."/>
            <person name="Wittmer A."/>
            <person name="Schulz A.-K."/>
            <person name="Neumann-Schaal M."/>
            <person name="Wolf J."/>
            <person name="Gronow S."/>
            <person name="Tennert C."/>
            <person name="Haecker G."/>
            <person name="Cieplik F."/>
            <person name="Al-Ahmad A."/>
        </authorList>
    </citation>
    <scope>NUCLEOTIDE SEQUENCE [LARGE SCALE GENOMIC DNA]</scope>
    <source>
        <strain evidence="7">Wk13</strain>
    </source>
</reference>
<evidence type="ECO:0000313" key="7">
    <source>
        <dbReference type="Proteomes" id="UP001574673"/>
    </source>
</evidence>
<gene>
    <name evidence="6" type="ORF">ABCS64_09905</name>
</gene>
<keyword evidence="3" id="KW-0804">Transcription</keyword>
<name>A0ABV4UIL7_9RHOO</name>
<dbReference type="SUPFAM" id="SSF55781">
    <property type="entry name" value="GAF domain-like"/>
    <property type="match status" value="1"/>
</dbReference>
<evidence type="ECO:0000256" key="1">
    <source>
        <dbReference type="ARBA" id="ARBA00023015"/>
    </source>
</evidence>
<dbReference type="InterPro" id="IPR050707">
    <property type="entry name" value="HTH_MetabolicPath_Reg"/>
</dbReference>
<accession>A0ABV4UIL7</accession>
<evidence type="ECO:0000259" key="5">
    <source>
        <dbReference type="PROSITE" id="PS51078"/>
    </source>
</evidence>
<feature type="domain" description="HTH iclR-type" evidence="4">
    <location>
        <begin position="22"/>
        <end position="83"/>
    </location>
</feature>